<dbReference type="InterPro" id="IPR019533">
    <property type="entry name" value="Peptidase_S26"/>
</dbReference>
<feature type="transmembrane region" description="Helical" evidence="6">
    <location>
        <begin position="153"/>
        <end position="175"/>
    </location>
</feature>
<evidence type="ECO:0000256" key="2">
    <source>
        <dbReference type="ARBA" id="ARBA00022692"/>
    </source>
</evidence>
<feature type="transmembrane region" description="Helical" evidence="6">
    <location>
        <begin position="12"/>
        <end position="32"/>
    </location>
</feature>
<name>A0A024Q9Y2_9BACI</name>
<dbReference type="RefSeq" id="WP_038242950.1">
    <property type="nucleotide sequence ID" value="NZ_BNER01000003.1"/>
</dbReference>
<dbReference type="PRINTS" id="PR00728">
    <property type="entry name" value="SIGNALPTASE"/>
</dbReference>
<dbReference type="EMBL" id="CCDP010000001">
    <property type="protein sequence ID" value="CDQ38985.1"/>
    <property type="molecule type" value="Genomic_DNA"/>
</dbReference>
<evidence type="ECO:0000256" key="3">
    <source>
        <dbReference type="ARBA" id="ARBA00022989"/>
    </source>
</evidence>
<comment type="subcellular location">
    <subcellularLocation>
        <location evidence="1">Membrane</location>
    </subcellularLocation>
</comment>
<dbReference type="eggNOG" id="COG0681">
    <property type="taxonomic scope" value="Bacteria"/>
</dbReference>
<dbReference type="GO" id="GO:0009003">
    <property type="term" value="F:signal peptidase activity"/>
    <property type="evidence" value="ECO:0007669"/>
    <property type="project" value="UniProtKB-EC"/>
</dbReference>
<keyword evidence="8" id="KW-1185">Reference proteome</keyword>
<dbReference type="OrthoDB" id="2243765at2"/>
<dbReference type="NCBIfam" id="NF046067">
    <property type="entry name" value="SigPepSipWBacil"/>
    <property type="match status" value="1"/>
</dbReference>
<accession>A0A024Q9Y2</accession>
<gene>
    <name evidence="7" type="primary">sipW_3</name>
    <name evidence="7" type="ORF">BN990_01265</name>
</gene>
<evidence type="ECO:0000313" key="7">
    <source>
        <dbReference type="EMBL" id="CDQ38985.1"/>
    </source>
</evidence>
<sequence length="192" mass="21321">MRSKTWFKWSNHIITAILFIMLITVAGIVTVTKITGGEPELFGYQLKTVLSGSMEPGIQTGSIIAIKMVEDGSNFQDKDIITFMEEDNKLVTHRITEVTETKNAVVYRTKGDNNNAVDTSPVLAENVVGIYHGFTIPYLGYFIDFTQSPNGSILLLILPGVLLLVYSGFSIWRALAQLEDTKKSDNAEVKQQ</sequence>
<evidence type="ECO:0000313" key="8">
    <source>
        <dbReference type="Proteomes" id="UP000028875"/>
    </source>
</evidence>
<reference evidence="8" key="2">
    <citation type="submission" date="2014-05" db="EMBL/GenBank/DDBJ databases">
        <title>Draft genome sequence of Virgibacillus massiliensis Vm-5.</title>
        <authorList>
            <person name="Khelaifia S."/>
            <person name="Croce O."/>
            <person name="Lagier J.C."/>
            <person name="Raoult D."/>
        </authorList>
    </citation>
    <scope>NUCLEOTIDE SEQUENCE [LARGE SCALE GENOMIC DNA]</scope>
    <source>
        <strain evidence="8">Vm-5</strain>
    </source>
</reference>
<reference evidence="7 8" key="1">
    <citation type="submission" date="2014-03" db="EMBL/GenBank/DDBJ databases">
        <authorList>
            <person name="Urmite Genomes U."/>
        </authorList>
    </citation>
    <scope>NUCLEOTIDE SEQUENCE [LARGE SCALE GENOMIC DNA]</scope>
    <source>
        <strain evidence="7 8">Vm-5</strain>
    </source>
</reference>
<dbReference type="Proteomes" id="UP000028875">
    <property type="component" value="Unassembled WGS sequence"/>
</dbReference>
<dbReference type="CDD" id="cd06530">
    <property type="entry name" value="S26_SPase_I"/>
    <property type="match status" value="1"/>
</dbReference>
<dbReference type="GO" id="GO:0016020">
    <property type="term" value="C:membrane"/>
    <property type="evidence" value="ECO:0007669"/>
    <property type="project" value="UniProtKB-SubCell"/>
</dbReference>
<evidence type="ECO:0000256" key="5">
    <source>
        <dbReference type="NCBIfam" id="TIGR02228"/>
    </source>
</evidence>
<dbReference type="STRING" id="1462526.BN990_01265"/>
<protein>
    <recommendedName>
        <fullName evidence="5">Signal peptidase I</fullName>
        <ecNumber evidence="5">3.4.21.89</ecNumber>
    </recommendedName>
</protein>
<evidence type="ECO:0000256" key="4">
    <source>
        <dbReference type="ARBA" id="ARBA00023136"/>
    </source>
</evidence>
<proteinExistence type="predicted"/>
<dbReference type="SUPFAM" id="SSF51306">
    <property type="entry name" value="LexA/Signal peptidase"/>
    <property type="match status" value="1"/>
</dbReference>
<dbReference type="PANTHER" id="PTHR10806:SF6">
    <property type="entry name" value="SIGNAL PEPTIDASE COMPLEX CATALYTIC SUBUNIT SEC11"/>
    <property type="match status" value="1"/>
</dbReference>
<keyword evidence="3 6" id="KW-1133">Transmembrane helix</keyword>
<dbReference type="EC" id="3.4.21.89" evidence="5"/>
<organism evidence="7 8">
    <name type="scientific">Virgibacillus massiliensis</name>
    <dbReference type="NCBI Taxonomy" id="1462526"/>
    <lineage>
        <taxon>Bacteria</taxon>
        <taxon>Bacillati</taxon>
        <taxon>Bacillota</taxon>
        <taxon>Bacilli</taxon>
        <taxon>Bacillales</taxon>
        <taxon>Bacillaceae</taxon>
        <taxon>Virgibacillus</taxon>
    </lineage>
</organism>
<keyword evidence="2 6" id="KW-0812">Transmembrane</keyword>
<dbReference type="InterPro" id="IPR036286">
    <property type="entry name" value="LexA/Signal_pep-like_sf"/>
</dbReference>
<keyword evidence="4 6" id="KW-0472">Membrane</keyword>
<dbReference type="GO" id="GO:0004252">
    <property type="term" value="F:serine-type endopeptidase activity"/>
    <property type="evidence" value="ECO:0007669"/>
    <property type="project" value="UniProtKB-UniRule"/>
</dbReference>
<evidence type="ECO:0000256" key="1">
    <source>
        <dbReference type="ARBA" id="ARBA00004370"/>
    </source>
</evidence>
<dbReference type="NCBIfam" id="TIGR02228">
    <property type="entry name" value="sigpep_I_arch"/>
    <property type="match status" value="1"/>
</dbReference>
<comment type="caution">
    <text evidence="7">The sequence shown here is derived from an EMBL/GenBank/DDBJ whole genome shotgun (WGS) entry which is preliminary data.</text>
</comment>
<dbReference type="PANTHER" id="PTHR10806">
    <property type="entry name" value="SIGNAL PEPTIDASE COMPLEX CATALYTIC SUBUNIT SEC11"/>
    <property type="match status" value="1"/>
</dbReference>
<dbReference type="AlphaFoldDB" id="A0A024Q9Y2"/>
<dbReference type="InterPro" id="IPR001733">
    <property type="entry name" value="Peptidase_S26B"/>
</dbReference>
<dbReference type="GO" id="GO:0006465">
    <property type="term" value="P:signal peptide processing"/>
    <property type="evidence" value="ECO:0007669"/>
    <property type="project" value="UniProtKB-UniRule"/>
</dbReference>
<evidence type="ECO:0000256" key="6">
    <source>
        <dbReference type="SAM" id="Phobius"/>
    </source>
</evidence>